<keyword evidence="2" id="KW-1185">Reference proteome</keyword>
<gene>
    <name evidence="1" type="ORF">LTS18_006707</name>
</gene>
<organism evidence="1 2">
    <name type="scientific">Coniosporium uncinatum</name>
    <dbReference type="NCBI Taxonomy" id="93489"/>
    <lineage>
        <taxon>Eukaryota</taxon>
        <taxon>Fungi</taxon>
        <taxon>Dikarya</taxon>
        <taxon>Ascomycota</taxon>
        <taxon>Pezizomycotina</taxon>
        <taxon>Dothideomycetes</taxon>
        <taxon>Dothideomycetes incertae sedis</taxon>
        <taxon>Coniosporium</taxon>
    </lineage>
</organism>
<sequence>MPHLTTAYILYEAYKALLKPNTSFIEVTPLSTKNNLTVSSSKEHTTGKEDLMASPSSSPLSDAQSVPTPSPEKLRATVAASAENREPSRTALNARLGMSTARTQAFTSPAHIHSSVPERAVPIYDGKLLIGYQITNSSSSSPAPVRPPVRERVSKQGRKVARPRESGPQQRPLPPSASYFASSPPVPTVKEGSESESEDKEEVVEDDAAFELPTASRRHGLYSGRPVQNYRGPMLAPVQTPRYASYAINEFLNARTSDDPTLPTGIIDPTTRRILVPKPIKKPRNSQSPVEGIPRVPDINTVFPPYPSDSSAETCNWKFSEEQETIINNLRLKVHTKRAQGYTEPLPDNVRYDPFEKTLVRYNNASGRWAEIEKVPPYKETGPRAQMEMMREQLGLQIPKEPLMGSIGEDGEDSLVGGRLRVPIMRPPQIVKDERPRTTTLETYEEKKRRLLTGSKINTDENAMRRSARLTKATEEGSPET</sequence>
<dbReference type="EMBL" id="JAWDJW010000164">
    <property type="protein sequence ID" value="KAK3081434.1"/>
    <property type="molecule type" value="Genomic_DNA"/>
</dbReference>
<evidence type="ECO:0000313" key="1">
    <source>
        <dbReference type="EMBL" id="KAK3081434.1"/>
    </source>
</evidence>
<protein>
    <submittedName>
        <fullName evidence="1">Uncharacterized protein</fullName>
    </submittedName>
</protein>
<reference evidence="1" key="1">
    <citation type="submission" date="2024-09" db="EMBL/GenBank/DDBJ databases">
        <title>Black Yeasts Isolated from many extreme environments.</title>
        <authorList>
            <person name="Coleine C."/>
            <person name="Stajich J.E."/>
            <person name="Selbmann L."/>
        </authorList>
    </citation>
    <scope>NUCLEOTIDE SEQUENCE</scope>
    <source>
        <strain evidence="1">CCFEE 5737</strain>
    </source>
</reference>
<evidence type="ECO:0000313" key="2">
    <source>
        <dbReference type="Proteomes" id="UP001186974"/>
    </source>
</evidence>
<name>A0ACC3DXR3_9PEZI</name>
<accession>A0ACC3DXR3</accession>
<comment type="caution">
    <text evidence="1">The sequence shown here is derived from an EMBL/GenBank/DDBJ whole genome shotgun (WGS) entry which is preliminary data.</text>
</comment>
<dbReference type="Proteomes" id="UP001186974">
    <property type="component" value="Unassembled WGS sequence"/>
</dbReference>
<proteinExistence type="predicted"/>